<name>A0A137RM12_9FLAO</name>
<protein>
    <recommendedName>
        <fullName evidence="1">Phospholipase D-like domain-containing protein</fullName>
    </recommendedName>
</protein>
<dbReference type="STRING" id="1548749.LS48_01815"/>
<dbReference type="SUPFAM" id="SSF56024">
    <property type="entry name" value="Phospholipase D/nuclease"/>
    <property type="match status" value="1"/>
</dbReference>
<dbReference type="Gene3D" id="3.30.870.10">
    <property type="entry name" value="Endonuclease Chain A"/>
    <property type="match status" value="1"/>
</dbReference>
<proteinExistence type="predicted"/>
<dbReference type="InterPro" id="IPR059166">
    <property type="entry name" value="PLD-like_cat"/>
</dbReference>
<keyword evidence="3" id="KW-1185">Reference proteome</keyword>
<dbReference type="OrthoDB" id="5500241at2"/>
<evidence type="ECO:0000313" key="3">
    <source>
        <dbReference type="Proteomes" id="UP000070138"/>
    </source>
</evidence>
<evidence type="ECO:0000313" key="2">
    <source>
        <dbReference type="EMBL" id="KXO01228.1"/>
    </source>
</evidence>
<reference evidence="2 3" key="2">
    <citation type="journal article" date="2016" name="Int. J. Syst. Evol. Microbiol.">
        <title>Vitellibacter aquimaris sp. nov., a marine bacterium isolated from seawater.</title>
        <authorList>
            <person name="Thevarajoo S."/>
            <person name="Selvaratnam C."/>
            <person name="Goh K.M."/>
            <person name="Hong K.W."/>
            <person name="Chan X.Y."/>
            <person name="Chan K.G."/>
            <person name="Chong C.S."/>
        </authorList>
    </citation>
    <scope>NUCLEOTIDE SEQUENCE [LARGE SCALE GENOMIC DNA]</scope>
    <source>
        <strain evidence="2 3">D-24</strain>
    </source>
</reference>
<dbReference type="CDD" id="cd09176">
    <property type="entry name" value="PLDc_unchar6"/>
    <property type="match status" value="1"/>
</dbReference>
<accession>A0A137RM12</accession>
<feature type="domain" description="Phospholipase D-like" evidence="1">
    <location>
        <begin position="17"/>
        <end position="129"/>
    </location>
</feature>
<dbReference type="InterPro" id="IPR025202">
    <property type="entry name" value="PLD-like_dom"/>
</dbReference>
<sequence length="285" mass="33284">MAKFLKGNELNSELEKIFDDAKGDIILISPYIKLLDRYKASLLTKLQAHDLKITVLFGKNEDDMSKSMKQEDFDFFKQFPNIEIRFENRLHAKYYANESKAILTSMNLYGFSHDNNIEAGILMEKSTMAAFTGSKNLEDDTWKYFTTVLDQAELLFEKKPIYEKRNILSSTKYVNSEITVDKLSDFFNNKAYSKVFKKSASIKNDRPVEVLREKTGYCIRTGKKIPFNLEKPMDYEAFKMWNKYKNPDFPEKYCHFSGEESNGETSVKKPILNKNWKAAKEKFNL</sequence>
<dbReference type="PATRIC" id="fig|1548749.3.peg.386"/>
<dbReference type="EMBL" id="JRWG01000001">
    <property type="protein sequence ID" value="KXO01228.1"/>
    <property type="molecule type" value="Genomic_DNA"/>
</dbReference>
<dbReference type="RefSeq" id="WP_062619369.1">
    <property type="nucleotide sequence ID" value="NZ_JRWG01000001.1"/>
</dbReference>
<dbReference type="Proteomes" id="UP000070138">
    <property type="component" value="Unassembled WGS sequence"/>
</dbReference>
<evidence type="ECO:0000259" key="1">
    <source>
        <dbReference type="Pfam" id="PF13091"/>
    </source>
</evidence>
<comment type="caution">
    <text evidence="2">The sequence shown here is derived from an EMBL/GenBank/DDBJ whole genome shotgun (WGS) entry which is preliminary data.</text>
</comment>
<dbReference type="AlphaFoldDB" id="A0A137RM12"/>
<dbReference type="Pfam" id="PF13091">
    <property type="entry name" value="PLDc_2"/>
    <property type="match status" value="1"/>
</dbReference>
<organism evidence="2 3">
    <name type="scientific">Aequorivita aquimaris</name>
    <dbReference type="NCBI Taxonomy" id="1548749"/>
    <lineage>
        <taxon>Bacteria</taxon>
        <taxon>Pseudomonadati</taxon>
        <taxon>Bacteroidota</taxon>
        <taxon>Flavobacteriia</taxon>
        <taxon>Flavobacteriales</taxon>
        <taxon>Flavobacteriaceae</taxon>
        <taxon>Aequorivita</taxon>
    </lineage>
</organism>
<gene>
    <name evidence="2" type="ORF">LS48_01815</name>
</gene>
<reference evidence="3" key="1">
    <citation type="submission" date="2014-10" db="EMBL/GenBank/DDBJ databases">
        <title>Genome sequencing of Vitellibacter sp. D-24.</title>
        <authorList>
            <person name="Thevarajoo S."/>
            <person name="Selvaratnam C."/>
            <person name="Goh K.M."/>
            <person name="Chong C.S."/>
        </authorList>
    </citation>
    <scope>NUCLEOTIDE SEQUENCE [LARGE SCALE GENOMIC DNA]</scope>
    <source>
        <strain evidence="3">D-24</strain>
    </source>
</reference>